<dbReference type="InParanoid" id="A0A0D0ECU3"/>
<sequence>MAGYGTLYTTLCDIGLLIALQSPRGQCWCADTVLGNTCPAHSAVSCCDPSRT</sequence>
<accession>A0A0D0ECU3</accession>
<reference evidence="1 2" key="1">
    <citation type="submission" date="2014-04" db="EMBL/GenBank/DDBJ databases">
        <authorList>
            <consortium name="DOE Joint Genome Institute"/>
            <person name="Kuo A."/>
            <person name="Kohler A."/>
            <person name="Jargeat P."/>
            <person name="Nagy L.G."/>
            <person name="Floudas D."/>
            <person name="Copeland A."/>
            <person name="Barry K.W."/>
            <person name="Cichocki N."/>
            <person name="Veneault-Fourrey C."/>
            <person name="LaButti K."/>
            <person name="Lindquist E.A."/>
            <person name="Lipzen A."/>
            <person name="Lundell T."/>
            <person name="Morin E."/>
            <person name="Murat C."/>
            <person name="Sun H."/>
            <person name="Tunlid A."/>
            <person name="Henrissat B."/>
            <person name="Grigoriev I.V."/>
            <person name="Hibbett D.S."/>
            <person name="Martin F."/>
            <person name="Nordberg H.P."/>
            <person name="Cantor M.N."/>
            <person name="Hua S.X."/>
        </authorList>
    </citation>
    <scope>NUCLEOTIDE SEQUENCE [LARGE SCALE GENOMIC DNA]</scope>
    <source>
        <strain evidence="1 2">Ve08.2h10</strain>
    </source>
</reference>
<keyword evidence="2" id="KW-1185">Reference proteome</keyword>
<dbReference type="Proteomes" id="UP000054538">
    <property type="component" value="Unassembled WGS sequence"/>
</dbReference>
<gene>
    <name evidence="1" type="ORF">PAXRUDRAFT_822150</name>
</gene>
<name>A0A0D0ECU3_9AGAM</name>
<evidence type="ECO:0000313" key="2">
    <source>
        <dbReference type="Proteomes" id="UP000054538"/>
    </source>
</evidence>
<protein>
    <submittedName>
        <fullName evidence="1">Uncharacterized protein</fullName>
    </submittedName>
</protein>
<proteinExistence type="predicted"/>
<dbReference type="AlphaFoldDB" id="A0A0D0ECU3"/>
<reference evidence="2" key="2">
    <citation type="submission" date="2015-01" db="EMBL/GenBank/DDBJ databases">
        <title>Evolutionary Origins and Diversification of the Mycorrhizal Mutualists.</title>
        <authorList>
            <consortium name="DOE Joint Genome Institute"/>
            <consortium name="Mycorrhizal Genomics Consortium"/>
            <person name="Kohler A."/>
            <person name="Kuo A."/>
            <person name="Nagy L.G."/>
            <person name="Floudas D."/>
            <person name="Copeland A."/>
            <person name="Barry K.W."/>
            <person name="Cichocki N."/>
            <person name="Veneault-Fourrey C."/>
            <person name="LaButti K."/>
            <person name="Lindquist E.A."/>
            <person name="Lipzen A."/>
            <person name="Lundell T."/>
            <person name="Morin E."/>
            <person name="Murat C."/>
            <person name="Riley R."/>
            <person name="Ohm R."/>
            <person name="Sun H."/>
            <person name="Tunlid A."/>
            <person name="Henrissat B."/>
            <person name="Grigoriev I.V."/>
            <person name="Hibbett D.S."/>
            <person name="Martin F."/>
        </authorList>
    </citation>
    <scope>NUCLEOTIDE SEQUENCE [LARGE SCALE GENOMIC DNA]</scope>
    <source>
        <strain evidence="2">Ve08.2h10</strain>
    </source>
</reference>
<organism evidence="1 2">
    <name type="scientific">Paxillus rubicundulus Ve08.2h10</name>
    <dbReference type="NCBI Taxonomy" id="930991"/>
    <lineage>
        <taxon>Eukaryota</taxon>
        <taxon>Fungi</taxon>
        <taxon>Dikarya</taxon>
        <taxon>Basidiomycota</taxon>
        <taxon>Agaricomycotina</taxon>
        <taxon>Agaricomycetes</taxon>
        <taxon>Agaricomycetidae</taxon>
        <taxon>Boletales</taxon>
        <taxon>Paxilineae</taxon>
        <taxon>Paxillaceae</taxon>
        <taxon>Paxillus</taxon>
    </lineage>
</organism>
<evidence type="ECO:0000313" key="1">
    <source>
        <dbReference type="EMBL" id="KIK99970.1"/>
    </source>
</evidence>
<dbReference type="EMBL" id="KN824845">
    <property type="protein sequence ID" value="KIK99970.1"/>
    <property type="molecule type" value="Genomic_DNA"/>
</dbReference>
<dbReference type="HOGENOM" id="CLU_3087886_0_0_1"/>